<name>A0A914MKK4_MELIC</name>
<reference evidence="3" key="1">
    <citation type="submission" date="2022-11" db="UniProtKB">
        <authorList>
            <consortium name="WormBaseParasite"/>
        </authorList>
    </citation>
    <scope>IDENTIFICATION</scope>
</reference>
<dbReference type="PANTHER" id="PTHR13170">
    <property type="entry name" value="O-GLCNACASE"/>
    <property type="match status" value="1"/>
</dbReference>
<proteinExistence type="predicted"/>
<organism evidence="2 3">
    <name type="scientific">Meloidogyne incognita</name>
    <name type="common">Southern root-knot nematode worm</name>
    <name type="synonym">Oxyuris incognita</name>
    <dbReference type="NCBI Taxonomy" id="6306"/>
    <lineage>
        <taxon>Eukaryota</taxon>
        <taxon>Metazoa</taxon>
        <taxon>Ecdysozoa</taxon>
        <taxon>Nematoda</taxon>
        <taxon>Chromadorea</taxon>
        <taxon>Rhabditida</taxon>
        <taxon>Tylenchina</taxon>
        <taxon>Tylenchomorpha</taxon>
        <taxon>Tylenchoidea</taxon>
        <taxon>Meloidogynidae</taxon>
        <taxon>Meloidogyninae</taxon>
        <taxon>Meloidogyne</taxon>
        <taxon>Meloidogyne incognita group</taxon>
    </lineage>
</organism>
<dbReference type="GO" id="GO:0009100">
    <property type="term" value="P:glycoprotein metabolic process"/>
    <property type="evidence" value="ECO:0007669"/>
    <property type="project" value="TreeGrafter"/>
</dbReference>
<evidence type="ECO:0000313" key="3">
    <source>
        <dbReference type="WBParaSite" id="Minc3s01921g27207"/>
    </source>
</evidence>
<dbReference type="InterPro" id="IPR051822">
    <property type="entry name" value="Glycosyl_Hydrolase_84"/>
</dbReference>
<dbReference type="Proteomes" id="UP000887563">
    <property type="component" value="Unplaced"/>
</dbReference>
<dbReference type="WBParaSite" id="Minc3s01921g27207">
    <property type="protein sequence ID" value="Minc3s01921g27207"/>
    <property type="gene ID" value="Minc3s01921g27207"/>
</dbReference>
<dbReference type="PANTHER" id="PTHR13170:SF16">
    <property type="entry name" value="PROTEIN O-GLCNACASE"/>
    <property type="match status" value="1"/>
</dbReference>
<dbReference type="GO" id="GO:0016231">
    <property type="term" value="F:beta-N-acetylglucosaminidase activity"/>
    <property type="evidence" value="ECO:0007669"/>
    <property type="project" value="TreeGrafter"/>
</dbReference>
<accession>A0A914MKK4</accession>
<evidence type="ECO:0000313" key="2">
    <source>
        <dbReference type="Proteomes" id="UP000887563"/>
    </source>
</evidence>
<protein>
    <submittedName>
        <fullName evidence="3">Uncharacterized protein</fullName>
    </submittedName>
</protein>
<dbReference type="AlphaFoldDB" id="A0A914MKK4"/>
<sequence>MLFFAHPDERLLAETIVSAIPDLSAETYFFDRTFALFLKYGIPAHNFIAESAQENDFDDGNLLEDKEGCTDDCHDSGYSIQEDGMCSLTMAILNVQTILDDMNDVFINEFKRKYSFSNKNKFKNEEKNELTTNGQEDMEQGGKDDDGQTTKSSSSEMEGTDSIDDIHLSYLQTLLHLPKDFLLTYQSLIEIRWPDDATEAVSVRRLLHCISASLALNGSTGFFTIIKSDRDEQIELLSRLGLDILDVGDNQPNNNNGYIILGHSL</sequence>
<evidence type="ECO:0000256" key="1">
    <source>
        <dbReference type="SAM" id="MobiDB-lite"/>
    </source>
</evidence>
<keyword evidence="2" id="KW-1185">Reference proteome</keyword>
<feature type="region of interest" description="Disordered" evidence="1">
    <location>
        <begin position="125"/>
        <end position="160"/>
    </location>
</feature>